<organism evidence="2 3">
    <name type="scientific">Halorussus caseinilyticus</name>
    <dbReference type="NCBI Taxonomy" id="3034025"/>
    <lineage>
        <taxon>Archaea</taxon>
        <taxon>Methanobacteriati</taxon>
        <taxon>Methanobacteriota</taxon>
        <taxon>Stenosarchaea group</taxon>
        <taxon>Halobacteria</taxon>
        <taxon>Halobacteriales</taxon>
        <taxon>Haladaptataceae</taxon>
        <taxon>Halorussus</taxon>
    </lineage>
</organism>
<feature type="compositionally biased region" description="Polar residues" evidence="1">
    <location>
        <begin position="1"/>
        <end position="10"/>
    </location>
</feature>
<gene>
    <name evidence="2" type="ORF">ACFQJ6_20515</name>
</gene>
<reference evidence="2 3" key="1">
    <citation type="journal article" date="2019" name="Int. J. Syst. Evol. Microbiol.">
        <title>The Global Catalogue of Microorganisms (GCM) 10K type strain sequencing project: providing services to taxonomists for standard genome sequencing and annotation.</title>
        <authorList>
            <consortium name="The Broad Institute Genomics Platform"/>
            <consortium name="The Broad Institute Genome Sequencing Center for Infectious Disease"/>
            <person name="Wu L."/>
            <person name="Ma J."/>
        </authorList>
    </citation>
    <scope>NUCLEOTIDE SEQUENCE [LARGE SCALE GENOMIC DNA]</scope>
    <source>
        <strain evidence="2 3">DT72</strain>
    </source>
</reference>
<protein>
    <submittedName>
        <fullName evidence="2">Uncharacterized protein</fullName>
    </submittedName>
</protein>
<comment type="caution">
    <text evidence="2">The sequence shown here is derived from an EMBL/GenBank/DDBJ whole genome shotgun (WGS) entry which is preliminary data.</text>
</comment>
<dbReference type="EMBL" id="JBHSZH010000005">
    <property type="protein sequence ID" value="MFC7082115.1"/>
    <property type="molecule type" value="Genomic_DNA"/>
</dbReference>
<name>A0ABD5WQR4_9EURY</name>
<dbReference type="Proteomes" id="UP001596407">
    <property type="component" value="Unassembled WGS sequence"/>
</dbReference>
<evidence type="ECO:0000313" key="2">
    <source>
        <dbReference type="EMBL" id="MFC7082115.1"/>
    </source>
</evidence>
<feature type="compositionally biased region" description="Basic and acidic residues" evidence="1">
    <location>
        <begin position="13"/>
        <end position="25"/>
    </location>
</feature>
<sequence length="45" mass="5196">MTDDNCSATDMTEAERHREEVKNSEGRVLTNRPDWSALLARAFDR</sequence>
<evidence type="ECO:0000313" key="3">
    <source>
        <dbReference type="Proteomes" id="UP001596407"/>
    </source>
</evidence>
<dbReference type="RefSeq" id="WP_382210256.1">
    <property type="nucleotide sequence ID" value="NZ_JBHSZH010000005.1"/>
</dbReference>
<dbReference type="AlphaFoldDB" id="A0ABD5WQR4"/>
<keyword evidence="3" id="KW-1185">Reference proteome</keyword>
<feature type="region of interest" description="Disordered" evidence="1">
    <location>
        <begin position="1"/>
        <end position="26"/>
    </location>
</feature>
<accession>A0ABD5WQR4</accession>
<evidence type="ECO:0000256" key="1">
    <source>
        <dbReference type="SAM" id="MobiDB-lite"/>
    </source>
</evidence>
<proteinExistence type="predicted"/>